<feature type="region of interest" description="Disordered" evidence="1">
    <location>
        <begin position="187"/>
        <end position="212"/>
    </location>
</feature>
<dbReference type="OrthoDB" id="1751168at2759"/>
<protein>
    <submittedName>
        <fullName evidence="2">Uncharacterized protein</fullName>
    </submittedName>
</protein>
<proteinExistence type="predicted"/>
<feature type="compositionally biased region" description="Basic and acidic residues" evidence="1">
    <location>
        <begin position="500"/>
        <end position="509"/>
    </location>
</feature>
<name>A0A2Z7D3M4_9LAMI</name>
<evidence type="ECO:0000256" key="1">
    <source>
        <dbReference type="SAM" id="MobiDB-lite"/>
    </source>
</evidence>
<gene>
    <name evidence="2" type="ORF">F511_35107</name>
</gene>
<accession>A0A2Z7D3M4</accession>
<organism evidence="2 3">
    <name type="scientific">Dorcoceras hygrometricum</name>
    <dbReference type="NCBI Taxonomy" id="472368"/>
    <lineage>
        <taxon>Eukaryota</taxon>
        <taxon>Viridiplantae</taxon>
        <taxon>Streptophyta</taxon>
        <taxon>Embryophyta</taxon>
        <taxon>Tracheophyta</taxon>
        <taxon>Spermatophyta</taxon>
        <taxon>Magnoliopsida</taxon>
        <taxon>eudicotyledons</taxon>
        <taxon>Gunneridae</taxon>
        <taxon>Pentapetalae</taxon>
        <taxon>asterids</taxon>
        <taxon>lamiids</taxon>
        <taxon>Lamiales</taxon>
        <taxon>Gesneriaceae</taxon>
        <taxon>Didymocarpoideae</taxon>
        <taxon>Trichosporeae</taxon>
        <taxon>Loxocarpinae</taxon>
        <taxon>Dorcoceras</taxon>
    </lineage>
</organism>
<sequence length="523" mass="58412">MEHTGMVRMFKTIADTRLHRFLEGTTYVFESVVVEFFSNARVIAGTVVSTVCGQKLVITEETFFGTFKLPTEGMTNSANISKERITEMRTRFSATEVPFKSSGKKKELIFEYRLLHDIVAKFKADLGASTKLHTKKHQQSGCTGVTIATQPDSIPATTTEPNKVPADQILPEGGADHFDGQMEVNAPTEQEGHNDQDVTTDNRDGSHHNSIPVISNNEVCLKEISSFESMVNNEEQLLEWAETPNITELSERRSLIQYKLLELELEKLYLMHLVNLKAGVASVNYYFECIRRLHTELRLIAAAHRHHRGLVGLPFITPESDFLPKKVNEATTITSHEHHAHKNEPLIQTVRHARQDHDEQGFIERVDQALGSTPISVINPEAIPSSEHDVSHYQDPDFSNLQLNAIAPQVSPTIQLLNTATQSLNVISTHVSSLDQSCARLRDDTTITRHHTTKLHDELKSTAEEFDIRIDVLERTLTQRMVDELAVVKSQLADIVEDLKETGAAKKGEGGSSSRPRDGMSGG</sequence>
<dbReference type="EMBL" id="KQ991593">
    <property type="protein sequence ID" value="KZV51604.1"/>
    <property type="molecule type" value="Genomic_DNA"/>
</dbReference>
<reference evidence="2 3" key="1">
    <citation type="journal article" date="2015" name="Proc. Natl. Acad. Sci. U.S.A.">
        <title>The resurrection genome of Boea hygrometrica: A blueprint for survival of dehydration.</title>
        <authorList>
            <person name="Xiao L."/>
            <person name="Yang G."/>
            <person name="Zhang L."/>
            <person name="Yang X."/>
            <person name="Zhao S."/>
            <person name="Ji Z."/>
            <person name="Zhou Q."/>
            <person name="Hu M."/>
            <person name="Wang Y."/>
            <person name="Chen M."/>
            <person name="Xu Y."/>
            <person name="Jin H."/>
            <person name="Xiao X."/>
            <person name="Hu G."/>
            <person name="Bao F."/>
            <person name="Hu Y."/>
            <person name="Wan P."/>
            <person name="Li L."/>
            <person name="Deng X."/>
            <person name="Kuang T."/>
            <person name="Xiang C."/>
            <person name="Zhu J.K."/>
            <person name="Oliver M.J."/>
            <person name="He Y."/>
        </authorList>
    </citation>
    <scope>NUCLEOTIDE SEQUENCE [LARGE SCALE GENOMIC DNA]</scope>
    <source>
        <strain evidence="3">cv. XS01</strain>
    </source>
</reference>
<feature type="compositionally biased region" description="Polar residues" evidence="1">
    <location>
        <begin position="145"/>
        <end position="161"/>
    </location>
</feature>
<feature type="region of interest" description="Disordered" evidence="1">
    <location>
        <begin position="500"/>
        <end position="523"/>
    </location>
</feature>
<dbReference type="AlphaFoldDB" id="A0A2Z7D3M4"/>
<feature type="compositionally biased region" description="Basic and acidic residues" evidence="1">
    <location>
        <begin position="190"/>
        <end position="207"/>
    </location>
</feature>
<evidence type="ECO:0000313" key="3">
    <source>
        <dbReference type="Proteomes" id="UP000250235"/>
    </source>
</evidence>
<feature type="region of interest" description="Disordered" evidence="1">
    <location>
        <begin position="145"/>
        <end position="168"/>
    </location>
</feature>
<dbReference type="Proteomes" id="UP000250235">
    <property type="component" value="Unassembled WGS sequence"/>
</dbReference>
<evidence type="ECO:0000313" key="2">
    <source>
        <dbReference type="EMBL" id="KZV51604.1"/>
    </source>
</evidence>
<keyword evidence="3" id="KW-1185">Reference proteome</keyword>